<gene>
    <name evidence="1" type="ORF">CPOL0286_LOCUS19741</name>
</gene>
<dbReference type="SUPFAM" id="SSF53474">
    <property type="entry name" value="alpha/beta-Hydrolases"/>
    <property type="match status" value="1"/>
</dbReference>
<organism evidence="1">
    <name type="scientific">Prymnesium polylepis</name>
    <dbReference type="NCBI Taxonomy" id="72548"/>
    <lineage>
        <taxon>Eukaryota</taxon>
        <taxon>Haptista</taxon>
        <taxon>Haptophyta</taxon>
        <taxon>Prymnesiophyceae</taxon>
        <taxon>Prymnesiales</taxon>
        <taxon>Prymnesiaceae</taxon>
        <taxon>Prymnesium</taxon>
    </lineage>
</organism>
<sequence length="428" mass="46591">MVYMHGSGGLTWHNARYARAAAGFSYVVVCPDEMAGSRFRSRATRALLTSRDATGYWENSLFYSGAKSAEGESLEFNTKVDEVLDDKEHFKTLYQKVYFVRRAELHFTLSRLPRFASHVGVVIMGTSEGAMTVSRFDDQRYGSMIVGRIIASYAAEFCYMHSRPEDALLGGQKDVPTLNLIGSHDEFFGPPAHGTFSGSAASIIAGAAVKQGWGKVNITGNAYRSMAEQGVLSGLTVTFPGAKHDITLSHNHAVRDIFLDFLQQPHRCASVLARWETHPFLGAHAILVRKCAPAGTDDAATDEGVPGQRVTWIDMRANPKYPPTLPHRVAIRSRATEKEIPEESLADENEMLKALGEQAHALTAHSVVHVGAKAALAAMHKHSSKLDLHKAHGEEDPYAAVYELKVAAVKKSMAEGQGAGDGPRESDA</sequence>
<reference evidence="1" key="1">
    <citation type="submission" date="2021-01" db="EMBL/GenBank/DDBJ databases">
        <authorList>
            <person name="Corre E."/>
            <person name="Pelletier E."/>
            <person name="Niang G."/>
            <person name="Scheremetjew M."/>
            <person name="Finn R."/>
            <person name="Kale V."/>
            <person name="Holt S."/>
            <person name="Cochrane G."/>
            <person name="Meng A."/>
            <person name="Brown T."/>
            <person name="Cohen L."/>
        </authorList>
    </citation>
    <scope>NUCLEOTIDE SEQUENCE</scope>
    <source>
        <strain evidence="1">UIO037</strain>
    </source>
</reference>
<evidence type="ECO:0000313" key="1">
    <source>
        <dbReference type="EMBL" id="CAE2298000.1"/>
    </source>
</evidence>
<dbReference type="EMBL" id="HBKO01042848">
    <property type="protein sequence ID" value="CAE2298000.1"/>
    <property type="molecule type" value="Transcribed_RNA"/>
</dbReference>
<dbReference type="InterPro" id="IPR029058">
    <property type="entry name" value="AB_hydrolase_fold"/>
</dbReference>
<dbReference type="Gene3D" id="3.40.50.1820">
    <property type="entry name" value="alpha/beta hydrolase"/>
    <property type="match status" value="1"/>
</dbReference>
<protein>
    <submittedName>
        <fullName evidence="1">Uncharacterized protein</fullName>
    </submittedName>
</protein>
<proteinExistence type="predicted"/>
<dbReference type="AlphaFoldDB" id="A0A7S4KKQ3"/>
<accession>A0A7S4KKQ3</accession>
<name>A0A7S4KKQ3_9EUKA</name>